<keyword evidence="3" id="KW-0378">Hydrolase</keyword>
<dbReference type="PROSITE" id="PS50106">
    <property type="entry name" value="PDZ"/>
    <property type="match status" value="1"/>
</dbReference>
<dbReference type="PANTHER" id="PTHR32060">
    <property type="entry name" value="TAIL-SPECIFIC PROTEASE"/>
    <property type="match status" value="1"/>
</dbReference>
<dbReference type="Pfam" id="PF17820">
    <property type="entry name" value="PDZ_6"/>
    <property type="match status" value="1"/>
</dbReference>
<evidence type="ECO:0000256" key="4">
    <source>
        <dbReference type="ARBA" id="ARBA00022825"/>
    </source>
</evidence>
<dbReference type="GO" id="GO:0006508">
    <property type="term" value="P:proteolysis"/>
    <property type="evidence" value="ECO:0007669"/>
    <property type="project" value="UniProtKB-KW"/>
</dbReference>
<feature type="domain" description="PDZ" evidence="5">
    <location>
        <begin position="48"/>
        <end position="114"/>
    </location>
</feature>
<evidence type="ECO:0000256" key="2">
    <source>
        <dbReference type="ARBA" id="ARBA00022670"/>
    </source>
</evidence>
<accession>A0A381N7X1</accession>
<dbReference type="FunFam" id="2.30.42.10:FF:000063">
    <property type="entry name" value="Peptidase, S41 family"/>
    <property type="match status" value="1"/>
</dbReference>
<sequence length="540" mass="60521">MLETAFYRVRESYVDSVNESEIIKAGIKGMMKPLDPYTRFLSGSSKDRLDMLRTGKYGGVGIQIGLRRDTLTVLTPFEDSPAYSEGIHSGDQILMIDSVSTKGMSLKDASKLIKGELGSVVELTIYRPSARTKISFELTRANIVIKHVPYWGVDENGIGYIRITKFSKNTAKDFGTGLQELIDENLKGLVIDLRGNSGGLLNNSINILDKLTDRGINLLNTKGRIPKSNREMNSRRSPKLSPDIPIAVLINRSSASASEIVSGVIQDLDRGVIVGEKSFGKGLVQSMYNLNDTTTLKVTTAKYYTPSGRLIQKEDYLNNGFLTDGLDKKDSLFTTRGGRTVKGGGGITPDVEIKRTSLPPYVQGLWREGVFLTFAAEYVPMNGIESPIIITDKIYRDFEVFLEEYEINYKLPGEKDLNKLKTALRSQDDLKKTTNTSILSKLMFWKKSKSAILQLTGKVDKYYQNKRNGQYWDPNNIKWVKNGLLREMSLVASGNREKIKVSLIEDNVYQEAAEILLDPNRYYDILEPDPESVEIEPVQE</sequence>
<dbReference type="GO" id="GO:0007165">
    <property type="term" value="P:signal transduction"/>
    <property type="evidence" value="ECO:0007669"/>
    <property type="project" value="TreeGrafter"/>
</dbReference>
<dbReference type="SUPFAM" id="SSF50156">
    <property type="entry name" value="PDZ domain-like"/>
    <property type="match status" value="1"/>
</dbReference>
<gene>
    <name evidence="6" type="ORF">METZ01_LOCUS3459</name>
</gene>
<dbReference type="CDD" id="cd07560">
    <property type="entry name" value="Peptidase_S41_CPP"/>
    <property type="match status" value="1"/>
</dbReference>
<dbReference type="InterPro" id="IPR041489">
    <property type="entry name" value="PDZ_6"/>
</dbReference>
<comment type="similarity">
    <text evidence="1">Belongs to the peptidase S41A family.</text>
</comment>
<protein>
    <recommendedName>
        <fullName evidence="5">PDZ domain-containing protein</fullName>
    </recommendedName>
</protein>
<dbReference type="GO" id="GO:0030288">
    <property type="term" value="C:outer membrane-bounded periplasmic space"/>
    <property type="evidence" value="ECO:0007669"/>
    <property type="project" value="TreeGrafter"/>
</dbReference>
<evidence type="ECO:0000256" key="3">
    <source>
        <dbReference type="ARBA" id="ARBA00022801"/>
    </source>
</evidence>
<evidence type="ECO:0000313" key="6">
    <source>
        <dbReference type="EMBL" id="SUZ50605.1"/>
    </source>
</evidence>
<dbReference type="Gene3D" id="3.30.750.44">
    <property type="match status" value="1"/>
</dbReference>
<dbReference type="InterPro" id="IPR029045">
    <property type="entry name" value="ClpP/crotonase-like_dom_sf"/>
</dbReference>
<dbReference type="Gene3D" id="2.30.42.10">
    <property type="match status" value="1"/>
</dbReference>
<reference evidence="6" key="1">
    <citation type="submission" date="2018-05" db="EMBL/GenBank/DDBJ databases">
        <authorList>
            <person name="Lanie J.A."/>
            <person name="Ng W.-L."/>
            <person name="Kazmierczak K.M."/>
            <person name="Andrzejewski T.M."/>
            <person name="Davidsen T.M."/>
            <person name="Wayne K.J."/>
            <person name="Tettelin H."/>
            <person name="Glass J.I."/>
            <person name="Rusch D."/>
            <person name="Podicherti R."/>
            <person name="Tsui H.-C.T."/>
            <person name="Winkler M.E."/>
        </authorList>
    </citation>
    <scope>NUCLEOTIDE SEQUENCE</scope>
</reference>
<dbReference type="SUPFAM" id="SSF52096">
    <property type="entry name" value="ClpP/crotonase"/>
    <property type="match status" value="1"/>
</dbReference>
<dbReference type="Pfam" id="PF03572">
    <property type="entry name" value="Peptidase_S41"/>
    <property type="match status" value="1"/>
</dbReference>
<dbReference type="InterPro" id="IPR036034">
    <property type="entry name" value="PDZ_sf"/>
</dbReference>
<dbReference type="InterPro" id="IPR004447">
    <property type="entry name" value="Peptidase_S41A"/>
</dbReference>
<dbReference type="InterPro" id="IPR001478">
    <property type="entry name" value="PDZ"/>
</dbReference>
<evidence type="ECO:0000256" key="1">
    <source>
        <dbReference type="ARBA" id="ARBA00009179"/>
    </source>
</evidence>
<name>A0A381N7X1_9ZZZZ</name>
<dbReference type="GO" id="GO:0004175">
    <property type="term" value="F:endopeptidase activity"/>
    <property type="evidence" value="ECO:0007669"/>
    <property type="project" value="TreeGrafter"/>
</dbReference>
<keyword evidence="2" id="KW-0645">Protease</keyword>
<dbReference type="EMBL" id="UINC01000178">
    <property type="protein sequence ID" value="SUZ50605.1"/>
    <property type="molecule type" value="Genomic_DNA"/>
</dbReference>
<dbReference type="SMART" id="SM00245">
    <property type="entry name" value="TSPc"/>
    <property type="match status" value="1"/>
</dbReference>
<proteinExistence type="inferred from homology"/>
<dbReference type="NCBIfam" id="TIGR00225">
    <property type="entry name" value="prc"/>
    <property type="match status" value="1"/>
</dbReference>
<dbReference type="SMART" id="SM00228">
    <property type="entry name" value="PDZ"/>
    <property type="match status" value="1"/>
</dbReference>
<dbReference type="Gene3D" id="3.90.226.10">
    <property type="entry name" value="2-enoyl-CoA Hydratase, Chain A, domain 1"/>
    <property type="match status" value="1"/>
</dbReference>
<dbReference type="PANTHER" id="PTHR32060:SF30">
    <property type="entry name" value="CARBOXY-TERMINAL PROCESSING PROTEASE CTPA"/>
    <property type="match status" value="1"/>
</dbReference>
<dbReference type="AlphaFoldDB" id="A0A381N7X1"/>
<evidence type="ECO:0000259" key="5">
    <source>
        <dbReference type="PROSITE" id="PS50106"/>
    </source>
</evidence>
<dbReference type="InterPro" id="IPR005151">
    <property type="entry name" value="Tail-specific_protease"/>
</dbReference>
<dbReference type="CDD" id="cd06782">
    <property type="entry name" value="cpPDZ_CPP-like"/>
    <property type="match status" value="1"/>
</dbReference>
<keyword evidence="4" id="KW-0720">Serine protease</keyword>
<dbReference type="GO" id="GO:0008236">
    <property type="term" value="F:serine-type peptidase activity"/>
    <property type="evidence" value="ECO:0007669"/>
    <property type="project" value="UniProtKB-KW"/>
</dbReference>
<organism evidence="6">
    <name type="scientific">marine metagenome</name>
    <dbReference type="NCBI Taxonomy" id="408172"/>
    <lineage>
        <taxon>unclassified sequences</taxon>
        <taxon>metagenomes</taxon>
        <taxon>ecological metagenomes</taxon>
    </lineage>
</organism>